<keyword evidence="6" id="KW-0645">Protease</keyword>
<keyword evidence="2" id="KW-0813">Transport</keyword>
<feature type="transmembrane region" description="Helical" evidence="13">
    <location>
        <begin position="286"/>
        <end position="306"/>
    </location>
</feature>
<keyword evidence="18" id="KW-1185">Reference proteome</keyword>
<dbReference type="PANTHER" id="PTHR24221">
    <property type="entry name" value="ATP-BINDING CASSETTE SUB-FAMILY B"/>
    <property type="match status" value="1"/>
</dbReference>
<gene>
    <name evidence="17" type="ORF">E6C55_17425</name>
</gene>
<accession>A0A4S4BQT8</accession>
<dbReference type="GO" id="GO:0006508">
    <property type="term" value="P:proteolysis"/>
    <property type="evidence" value="ECO:0007669"/>
    <property type="project" value="InterPro"/>
</dbReference>
<dbReference type="GO" id="GO:0016887">
    <property type="term" value="F:ATP hydrolysis activity"/>
    <property type="evidence" value="ECO:0007669"/>
    <property type="project" value="InterPro"/>
</dbReference>
<dbReference type="GO" id="GO:0034040">
    <property type="term" value="F:ATPase-coupled lipid transmembrane transporter activity"/>
    <property type="evidence" value="ECO:0007669"/>
    <property type="project" value="TreeGrafter"/>
</dbReference>
<name>A0A4S4BQT8_9BACL</name>
<dbReference type="Proteomes" id="UP000310636">
    <property type="component" value="Unassembled WGS sequence"/>
</dbReference>
<evidence type="ECO:0000256" key="12">
    <source>
        <dbReference type="SAM" id="MobiDB-lite"/>
    </source>
</evidence>
<dbReference type="NCBIfam" id="TIGR03796">
    <property type="entry name" value="NHLM_micro_ABC1"/>
    <property type="match status" value="1"/>
</dbReference>
<dbReference type="CDD" id="cd18569">
    <property type="entry name" value="ABC_6TM_NHLM_bacteriocin"/>
    <property type="match status" value="1"/>
</dbReference>
<keyword evidence="6" id="KW-0788">Thiol protease</keyword>
<evidence type="ECO:0000256" key="8">
    <source>
        <dbReference type="ARBA" id="ARBA00022927"/>
    </source>
</evidence>
<dbReference type="InterPro" id="IPR003593">
    <property type="entry name" value="AAA+_ATPase"/>
</dbReference>
<feature type="compositionally biased region" description="Basic and acidic residues" evidence="12">
    <location>
        <begin position="492"/>
        <end position="501"/>
    </location>
</feature>
<evidence type="ECO:0000256" key="7">
    <source>
        <dbReference type="ARBA" id="ARBA00022840"/>
    </source>
</evidence>
<proteinExistence type="predicted"/>
<dbReference type="PANTHER" id="PTHR24221:SF654">
    <property type="entry name" value="ATP-BINDING CASSETTE SUB-FAMILY B MEMBER 6"/>
    <property type="match status" value="1"/>
</dbReference>
<dbReference type="InterPro" id="IPR022514">
    <property type="entry name" value="NHPM_micro_ABC1"/>
</dbReference>
<dbReference type="PROSITE" id="PS50893">
    <property type="entry name" value="ABC_TRANSPORTER_2"/>
    <property type="match status" value="1"/>
</dbReference>
<feature type="domain" description="ABC transmembrane type-1" evidence="15">
    <location>
        <begin position="152"/>
        <end position="431"/>
    </location>
</feature>
<evidence type="ECO:0000259" key="15">
    <source>
        <dbReference type="PROSITE" id="PS50929"/>
    </source>
</evidence>
<dbReference type="SUPFAM" id="SSF90123">
    <property type="entry name" value="ABC transporter transmembrane region"/>
    <property type="match status" value="1"/>
</dbReference>
<dbReference type="PROSITE" id="PS50990">
    <property type="entry name" value="PEPTIDASE_C39"/>
    <property type="match status" value="1"/>
</dbReference>
<evidence type="ECO:0000313" key="17">
    <source>
        <dbReference type="EMBL" id="THF77155.1"/>
    </source>
</evidence>
<dbReference type="GO" id="GO:0005886">
    <property type="term" value="C:plasma membrane"/>
    <property type="evidence" value="ECO:0007669"/>
    <property type="project" value="UniProtKB-SubCell"/>
</dbReference>
<reference evidence="17 18" key="1">
    <citation type="submission" date="2019-04" db="EMBL/GenBank/DDBJ databases">
        <title>Cohnella sp. nov. isolated from preserved vegetables.</title>
        <authorList>
            <person name="Lin S.-Y."/>
            <person name="Hung M.-H."/>
            <person name="Young C.-C."/>
        </authorList>
    </citation>
    <scope>NUCLEOTIDE SEQUENCE [LARGE SCALE GENOMIC DNA]</scope>
    <source>
        <strain evidence="17 18">CC-MHH1044</strain>
    </source>
</reference>
<evidence type="ECO:0000259" key="16">
    <source>
        <dbReference type="PROSITE" id="PS50990"/>
    </source>
</evidence>
<feature type="transmembrane region" description="Helical" evidence="13">
    <location>
        <begin position="365"/>
        <end position="388"/>
    </location>
</feature>
<evidence type="ECO:0000256" key="11">
    <source>
        <dbReference type="ARBA" id="ARBA00043264"/>
    </source>
</evidence>
<protein>
    <submittedName>
        <fullName evidence="17">NHLP family bacteriocin export ABC transporter peptidase/permease/ATPase subunit</fullName>
    </submittedName>
</protein>
<dbReference type="FunFam" id="3.40.50.300:FF:000299">
    <property type="entry name" value="ABC transporter ATP-binding protein/permease"/>
    <property type="match status" value="1"/>
</dbReference>
<feature type="domain" description="ABC transporter" evidence="14">
    <location>
        <begin position="515"/>
        <end position="748"/>
    </location>
</feature>
<keyword evidence="3" id="KW-1003">Cell membrane</keyword>
<dbReference type="GO" id="GO:0015031">
    <property type="term" value="P:protein transport"/>
    <property type="evidence" value="ECO:0007669"/>
    <property type="project" value="UniProtKB-KW"/>
</dbReference>
<keyword evidence="6" id="KW-0378">Hydrolase</keyword>
<evidence type="ECO:0000256" key="4">
    <source>
        <dbReference type="ARBA" id="ARBA00022692"/>
    </source>
</evidence>
<keyword evidence="11" id="KW-0080">Bacteriocin transport</keyword>
<dbReference type="Gene3D" id="3.90.70.10">
    <property type="entry name" value="Cysteine proteinases"/>
    <property type="match status" value="1"/>
</dbReference>
<dbReference type="InterPro" id="IPR027417">
    <property type="entry name" value="P-loop_NTPase"/>
</dbReference>
<dbReference type="Pfam" id="PF00664">
    <property type="entry name" value="ABC_membrane"/>
    <property type="match status" value="1"/>
</dbReference>
<dbReference type="Gene3D" id="1.20.1560.10">
    <property type="entry name" value="ABC transporter type 1, transmembrane domain"/>
    <property type="match status" value="1"/>
</dbReference>
<comment type="subcellular location">
    <subcellularLocation>
        <location evidence="1">Cell membrane</location>
        <topology evidence="1">Multi-pass membrane protein</topology>
    </subcellularLocation>
</comment>
<dbReference type="PROSITE" id="PS00211">
    <property type="entry name" value="ABC_TRANSPORTER_1"/>
    <property type="match status" value="1"/>
</dbReference>
<keyword evidence="4 13" id="KW-0812">Transmembrane</keyword>
<keyword evidence="5" id="KW-0547">Nucleotide-binding</keyword>
<feature type="region of interest" description="Disordered" evidence="12">
    <location>
        <begin position="450"/>
        <end position="507"/>
    </location>
</feature>
<evidence type="ECO:0000256" key="5">
    <source>
        <dbReference type="ARBA" id="ARBA00022741"/>
    </source>
</evidence>
<feature type="transmembrane region" description="Helical" evidence="13">
    <location>
        <begin position="185"/>
        <end position="206"/>
    </location>
</feature>
<dbReference type="Gene3D" id="3.40.50.300">
    <property type="entry name" value="P-loop containing nucleotide triphosphate hydrolases"/>
    <property type="match status" value="1"/>
</dbReference>
<evidence type="ECO:0000256" key="9">
    <source>
        <dbReference type="ARBA" id="ARBA00022989"/>
    </source>
</evidence>
<dbReference type="InterPro" id="IPR011527">
    <property type="entry name" value="ABC1_TM_dom"/>
</dbReference>
<dbReference type="Pfam" id="PF03412">
    <property type="entry name" value="Peptidase_C39"/>
    <property type="match status" value="1"/>
</dbReference>
<dbReference type="EMBL" id="SSOB01000021">
    <property type="protein sequence ID" value="THF77155.1"/>
    <property type="molecule type" value="Genomic_DNA"/>
</dbReference>
<feature type="domain" description="Peptidase C39" evidence="16">
    <location>
        <begin position="2"/>
        <end position="119"/>
    </location>
</feature>
<evidence type="ECO:0000256" key="6">
    <source>
        <dbReference type="ARBA" id="ARBA00022807"/>
    </source>
</evidence>
<dbReference type="GO" id="GO:0005524">
    <property type="term" value="F:ATP binding"/>
    <property type="evidence" value="ECO:0007669"/>
    <property type="project" value="UniProtKB-KW"/>
</dbReference>
<evidence type="ECO:0000256" key="2">
    <source>
        <dbReference type="ARBA" id="ARBA00022448"/>
    </source>
</evidence>
<dbReference type="InterPro" id="IPR003439">
    <property type="entry name" value="ABC_transporter-like_ATP-bd"/>
</dbReference>
<dbReference type="SMART" id="SM00382">
    <property type="entry name" value="AAA"/>
    <property type="match status" value="1"/>
</dbReference>
<dbReference type="Pfam" id="PF00005">
    <property type="entry name" value="ABC_tran"/>
    <property type="match status" value="1"/>
</dbReference>
<evidence type="ECO:0000256" key="1">
    <source>
        <dbReference type="ARBA" id="ARBA00004651"/>
    </source>
</evidence>
<dbReference type="GO" id="GO:0140359">
    <property type="term" value="F:ABC-type transporter activity"/>
    <property type="evidence" value="ECO:0007669"/>
    <property type="project" value="InterPro"/>
</dbReference>
<keyword evidence="9 13" id="KW-1133">Transmembrane helix</keyword>
<dbReference type="PROSITE" id="PS50929">
    <property type="entry name" value="ABC_TM1F"/>
    <property type="match status" value="1"/>
</dbReference>
<dbReference type="InterPro" id="IPR005074">
    <property type="entry name" value="Peptidase_C39"/>
</dbReference>
<evidence type="ECO:0000256" key="3">
    <source>
        <dbReference type="ARBA" id="ARBA00022475"/>
    </source>
</evidence>
<dbReference type="SUPFAM" id="SSF52540">
    <property type="entry name" value="P-loop containing nucleoside triphosphate hydrolases"/>
    <property type="match status" value="1"/>
</dbReference>
<dbReference type="InterPro" id="IPR039421">
    <property type="entry name" value="Type_1_exporter"/>
</dbReference>
<dbReference type="GO" id="GO:0043213">
    <property type="term" value="P:bacteriocin transport"/>
    <property type="evidence" value="ECO:0007669"/>
    <property type="project" value="UniProtKB-KW"/>
</dbReference>
<sequence>MEAVECGAASLAIVLGYYRSFVPLEQLRVECGVSRDGSKASNILKAARKYGFSANGFKKEPDALREMQGPMIIHWNFNHFVVLEGFKRDKVYLNDPGTGPRTVSYEEFDQSFTGVVLTLEPSTDYKAQGEQAGIAGSLRGRLKGSESALLYVILAGLFLVVPGLAIPALTQVFIDHILLGHNDGWLLPILIGMLAAALMRSALAWLQRYYLLRLETKLSLSMSSRFFWHVLRLPVQFFSQRFGGEIGSRVAINDTVAQLLSGELAIAALSSVMIVFYLFLMFQYSVLLTFIAVAAALLNVAFLRFVSRRRVDQGMKLLQDEGKLDGVAMNGLQMIETLKSSGAESDFFAKWAGYQSKLMNAEQQIGVSSGVLGAVPSLLAGISSAAILTVGGLQVTEGMMTIGMLVAFQSLTASFIGPVHQMVGLGGSLQEAKGGLQRLDDVLNHELDSQAAASHEPSPEDGADDANGTASADGRDGAEGAVGADDADVADDASRAERADGGAENAAGAKLAGSVELRNVTFGYNKLEGPLIDSLSLTLRPGSRVAFVGGSGSGKSTIAKLIAGIYQPWSGEILFDGIGRRSLSRSLIGHSLAVVDQDIQMFEGTIRDNLTLWDATIPETDMVRAAKDACIDDEISSRAGGYDYRIAEGGGNFSGGQRQRLEIARALAGNPSILVLDEATSALDPKTEQQVDASFRRRGCTCVIVAHRLSTIRDADEIILLKGGKVVERGTHEELMKAKGEYVKLIEEHI</sequence>
<dbReference type="GO" id="GO:0008234">
    <property type="term" value="F:cysteine-type peptidase activity"/>
    <property type="evidence" value="ECO:0007669"/>
    <property type="project" value="UniProtKB-KW"/>
</dbReference>
<feature type="transmembrane region" description="Helical" evidence="13">
    <location>
        <begin position="148"/>
        <end position="173"/>
    </location>
</feature>
<evidence type="ECO:0000259" key="14">
    <source>
        <dbReference type="PROSITE" id="PS50893"/>
    </source>
</evidence>
<evidence type="ECO:0000256" key="10">
    <source>
        <dbReference type="ARBA" id="ARBA00023136"/>
    </source>
</evidence>
<comment type="caution">
    <text evidence="17">The sequence shown here is derived from an EMBL/GenBank/DDBJ whole genome shotgun (WGS) entry which is preliminary data.</text>
</comment>
<keyword evidence="8" id="KW-0653">Protein transport</keyword>
<dbReference type="OrthoDB" id="9762778at2"/>
<dbReference type="InterPro" id="IPR017871">
    <property type="entry name" value="ABC_transporter-like_CS"/>
</dbReference>
<dbReference type="InterPro" id="IPR036640">
    <property type="entry name" value="ABC1_TM_sf"/>
</dbReference>
<evidence type="ECO:0000256" key="13">
    <source>
        <dbReference type="SAM" id="Phobius"/>
    </source>
</evidence>
<keyword evidence="10 13" id="KW-0472">Membrane</keyword>
<keyword evidence="7" id="KW-0067">ATP-binding</keyword>
<evidence type="ECO:0000313" key="18">
    <source>
        <dbReference type="Proteomes" id="UP000310636"/>
    </source>
</evidence>
<organism evidence="17 18">
    <name type="scientific">Cohnella fermenti</name>
    <dbReference type="NCBI Taxonomy" id="2565925"/>
    <lineage>
        <taxon>Bacteria</taxon>
        <taxon>Bacillati</taxon>
        <taxon>Bacillota</taxon>
        <taxon>Bacilli</taxon>
        <taxon>Bacillales</taxon>
        <taxon>Paenibacillaceae</taxon>
        <taxon>Cohnella</taxon>
    </lineage>
</organism>
<feature type="transmembrane region" description="Helical" evidence="13">
    <location>
        <begin position="259"/>
        <end position="280"/>
    </location>
</feature>
<dbReference type="AlphaFoldDB" id="A0A4S4BQT8"/>